<keyword evidence="2" id="KW-1185">Reference proteome</keyword>
<dbReference type="EMBL" id="KK786020">
    <property type="protein sequence ID" value="KDO40296.1"/>
    <property type="molecule type" value="Genomic_DNA"/>
</dbReference>
<evidence type="ECO:0000313" key="2">
    <source>
        <dbReference type="Proteomes" id="UP000027120"/>
    </source>
</evidence>
<dbReference type="Proteomes" id="UP000027120">
    <property type="component" value="Unassembled WGS sequence"/>
</dbReference>
<gene>
    <name evidence="1" type="ORF">CISIN_1g0371772mg</name>
</gene>
<name>A0A067DNW4_CITSI</name>
<organism evidence="1 2">
    <name type="scientific">Citrus sinensis</name>
    <name type="common">Sweet orange</name>
    <name type="synonym">Citrus aurantium var. sinensis</name>
    <dbReference type="NCBI Taxonomy" id="2711"/>
    <lineage>
        <taxon>Eukaryota</taxon>
        <taxon>Viridiplantae</taxon>
        <taxon>Streptophyta</taxon>
        <taxon>Embryophyta</taxon>
        <taxon>Tracheophyta</taxon>
        <taxon>Spermatophyta</taxon>
        <taxon>Magnoliopsida</taxon>
        <taxon>eudicotyledons</taxon>
        <taxon>Gunneridae</taxon>
        <taxon>Pentapetalae</taxon>
        <taxon>rosids</taxon>
        <taxon>malvids</taxon>
        <taxon>Sapindales</taxon>
        <taxon>Rutaceae</taxon>
        <taxon>Aurantioideae</taxon>
        <taxon>Citrus</taxon>
    </lineage>
</organism>
<proteinExistence type="predicted"/>
<sequence length="53" mass="5562">GSISISGIDNGPFPAVSENLTTACGELVHYFPTVMIVRVLSENSDFNDDGGAF</sequence>
<dbReference type="AlphaFoldDB" id="A0A067DNW4"/>
<reference evidence="1 2" key="1">
    <citation type="submission" date="2014-04" db="EMBL/GenBank/DDBJ databases">
        <authorList>
            <consortium name="International Citrus Genome Consortium"/>
            <person name="Gmitter F."/>
            <person name="Chen C."/>
            <person name="Farmerie W."/>
            <person name="Harkins T."/>
            <person name="Desany B."/>
            <person name="Mohiuddin M."/>
            <person name="Kodira C."/>
            <person name="Borodovsky M."/>
            <person name="Lomsadze A."/>
            <person name="Burns P."/>
            <person name="Jenkins J."/>
            <person name="Prochnik S."/>
            <person name="Shu S."/>
            <person name="Chapman J."/>
            <person name="Pitluck S."/>
            <person name="Schmutz J."/>
            <person name="Rokhsar D."/>
        </authorList>
    </citation>
    <scope>NUCLEOTIDE SEQUENCE</scope>
</reference>
<protein>
    <submittedName>
        <fullName evidence="1">Uncharacterized protein</fullName>
    </submittedName>
</protein>
<accession>A0A067DNW4</accession>
<evidence type="ECO:0000313" key="1">
    <source>
        <dbReference type="EMBL" id="KDO40296.1"/>
    </source>
</evidence>
<feature type="non-terminal residue" evidence="1">
    <location>
        <position position="1"/>
    </location>
</feature>